<name>A0A914N772_MELIC</name>
<proteinExistence type="predicted"/>
<dbReference type="AlphaFoldDB" id="A0A914N772"/>
<keyword evidence="1" id="KW-1185">Reference proteome</keyword>
<dbReference type="Proteomes" id="UP000887563">
    <property type="component" value="Unplaced"/>
</dbReference>
<sequence>MPLFDVLLPKMLFLEQFGTFWNSASEFVVIFLLHEFDQLFLQSFFSWLSTQFSHIHIVRIQNLHNLILKRSDPIESALKLLFCFGNIVSGINFALTIRRRGIHIHLVLNFDLSWEYIS</sequence>
<protein>
    <submittedName>
        <fullName evidence="2">Uncharacterized protein</fullName>
    </submittedName>
</protein>
<dbReference type="WBParaSite" id="Minc3s03962g35203">
    <property type="protein sequence ID" value="Minc3s03962g35203"/>
    <property type="gene ID" value="Minc3s03962g35203"/>
</dbReference>
<evidence type="ECO:0000313" key="2">
    <source>
        <dbReference type="WBParaSite" id="Minc3s03962g35203"/>
    </source>
</evidence>
<evidence type="ECO:0000313" key="1">
    <source>
        <dbReference type="Proteomes" id="UP000887563"/>
    </source>
</evidence>
<reference evidence="2" key="1">
    <citation type="submission" date="2022-11" db="UniProtKB">
        <authorList>
            <consortium name="WormBaseParasite"/>
        </authorList>
    </citation>
    <scope>IDENTIFICATION</scope>
</reference>
<organism evidence="1 2">
    <name type="scientific">Meloidogyne incognita</name>
    <name type="common">Southern root-knot nematode worm</name>
    <name type="synonym">Oxyuris incognita</name>
    <dbReference type="NCBI Taxonomy" id="6306"/>
    <lineage>
        <taxon>Eukaryota</taxon>
        <taxon>Metazoa</taxon>
        <taxon>Ecdysozoa</taxon>
        <taxon>Nematoda</taxon>
        <taxon>Chromadorea</taxon>
        <taxon>Rhabditida</taxon>
        <taxon>Tylenchina</taxon>
        <taxon>Tylenchomorpha</taxon>
        <taxon>Tylenchoidea</taxon>
        <taxon>Meloidogynidae</taxon>
        <taxon>Meloidogyninae</taxon>
        <taxon>Meloidogyne</taxon>
        <taxon>Meloidogyne incognita group</taxon>
    </lineage>
</organism>
<accession>A0A914N772</accession>